<keyword evidence="4" id="KW-0808">Transferase</keyword>
<keyword evidence="6" id="KW-0804">Transcription</keyword>
<keyword evidence="3" id="KW-0240">DNA-directed RNA polymerase</keyword>
<dbReference type="InterPro" id="IPR007641">
    <property type="entry name" value="RNA_pol_Rpb2_7"/>
</dbReference>
<evidence type="ECO:0000256" key="3">
    <source>
        <dbReference type="ARBA" id="ARBA00022478"/>
    </source>
</evidence>
<feature type="domain" description="RNA polymerase Rpb2" evidence="7">
    <location>
        <begin position="1"/>
        <end position="110"/>
    </location>
</feature>
<protein>
    <recommendedName>
        <fullName evidence="2">DNA-directed RNA polymerase</fullName>
        <ecNumber evidence="2">2.7.7.6</ecNumber>
    </recommendedName>
</protein>
<dbReference type="Gene3D" id="3.90.1800.10">
    <property type="entry name" value="RNA polymerase alpha subunit dimerisation domain"/>
    <property type="match status" value="1"/>
</dbReference>
<evidence type="ECO:0000256" key="5">
    <source>
        <dbReference type="ARBA" id="ARBA00022695"/>
    </source>
</evidence>
<accession>A0ABR3GWP0</accession>
<evidence type="ECO:0000256" key="1">
    <source>
        <dbReference type="ARBA" id="ARBA00006835"/>
    </source>
</evidence>
<dbReference type="InterPro" id="IPR015712">
    <property type="entry name" value="DNA-dir_RNA_pol_su2"/>
</dbReference>
<dbReference type="PANTHER" id="PTHR20856">
    <property type="entry name" value="DNA-DIRECTED RNA POLYMERASE I SUBUNIT 2"/>
    <property type="match status" value="1"/>
</dbReference>
<dbReference type="EMBL" id="JBBBZM010000005">
    <property type="protein sequence ID" value="KAL0640223.1"/>
    <property type="molecule type" value="Genomic_DNA"/>
</dbReference>
<evidence type="ECO:0000313" key="9">
    <source>
        <dbReference type="Proteomes" id="UP001447188"/>
    </source>
</evidence>
<sequence>MERDSLLAHGSAFLLQDRLLNCSDYTQAWICKGCGSFLSTTHSIKKIGFESQVRCRRCAKPASGFEQAEMVWEDGNGGRFVGGADTTIIAVPYVLKYLDVELAAMGIAMKFNIAP</sequence>
<dbReference type="Pfam" id="PF04560">
    <property type="entry name" value="RNA_pol_Rpb2_7"/>
    <property type="match status" value="1"/>
</dbReference>
<proteinExistence type="inferred from homology"/>
<evidence type="ECO:0000256" key="2">
    <source>
        <dbReference type="ARBA" id="ARBA00012418"/>
    </source>
</evidence>
<keyword evidence="9" id="KW-1185">Reference proteome</keyword>
<evidence type="ECO:0000313" key="8">
    <source>
        <dbReference type="EMBL" id="KAL0640223.1"/>
    </source>
</evidence>
<reference evidence="8 9" key="1">
    <citation type="submission" date="2024-02" db="EMBL/GenBank/DDBJ databases">
        <title>Discinaceae phylogenomics.</title>
        <authorList>
            <person name="Dirks A.C."/>
            <person name="James T.Y."/>
        </authorList>
    </citation>
    <scope>NUCLEOTIDE SEQUENCE [LARGE SCALE GENOMIC DNA]</scope>
    <source>
        <strain evidence="8 9">ACD0624</strain>
    </source>
</reference>
<organism evidence="8 9">
    <name type="scientific">Discina gigas</name>
    <dbReference type="NCBI Taxonomy" id="1032678"/>
    <lineage>
        <taxon>Eukaryota</taxon>
        <taxon>Fungi</taxon>
        <taxon>Dikarya</taxon>
        <taxon>Ascomycota</taxon>
        <taxon>Pezizomycotina</taxon>
        <taxon>Pezizomycetes</taxon>
        <taxon>Pezizales</taxon>
        <taxon>Discinaceae</taxon>
        <taxon>Discina</taxon>
    </lineage>
</organism>
<keyword evidence="5" id="KW-0548">Nucleotidyltransferase</keyword>
<gene>
    <name evidence="8" type="ORF">Q9L58_000781</name>
</gene>
<dbReference type="Proteomes" id="UP001447188">
    <property type="component" value="Unassembled WGS sequence"/>
</dbReference>
<dbReference type="EC" id="2.7.7.6" evidence="2"/>
<evidence type="ECO:0000256" key="6">
    <source>
        <dbReference type="ARBA" id="ARBA00023163"/>
    </source>
</evidence>
<evidence type="ECO:0000256" key="4">
    <source>
        <dbReference type="ARBA" id="ARBA00022679"/>
    </source>
</evidence>
<comment type="similarity">
    <text evidence="1">Belongs to the RNA polymerase beta chain family.</text>
</comment>
<dbReference type="SUPFAM" id="SSF64484">
    <property type="entry name" value="beta and beta-prime subunits of DNA dependent RNA-polymerase"/>
    <property type="match status" value="1"/>
</dbReference>
<name>A0ABR3GWP0_9PEZI</name>
<comment type="caution">
    <text evidence="8">The sequence shown here is derived from an EMBL/GenBank/DDBJ whole genome shotgun (WGS) entry which is preliminary data.</text>
</comment>
<evidence type="ECO:0000259" key="7">
    <source>
        <dbReference type="Pfam" id="PF04560"/>
    </source>
</evidence>